<sequence length="497" mass="56724">MRANITVTSDNFLVFTKPGDFANPKARSVAAAHAAKFESKSGNELVTVWNDEPCQDVVRWRLGTDSHRMVRVKSKNRKKAARTQQEQSAVWRIDKDIPASLPAKLSLQQFLQANPFFFYPAQIMLDAGSPYTVSFFPTIAMDDVYHAVVGMLLSWLATQFPTQYPMSTALYHQAQALAAIRQRLNQGIYDEVTYLSVLCAMQAAALLGDRNALKAHERGLDELGGSIDAPLSEYCRTIRPRHKALVREALGCSSSTGYQLKHHERHSPCASPSQDDINKLMSTLPPGFREIMLEHGLFDLDTIQYWGNHFAYLNRILSNERSTPGCPAEQGFSFDVPIYEAMGKTQRKLNTLAEKPTRLKRFVYLADYLYLSSRNYRLIMQDSPYFQNIRAEATDFIYGYQPRDRHDRDVLLHSSLLIIHSWKNGTILEPEGLRLVANLKRRFPETQDWNVVRPIMETDFFHFGLVLVEWEHNWSQTGPECPICEGFDECSCGLNWI</sequence>
<protein>
    <submittedName>
        <fullName evidence="1">Uncharacterized protein</fullName>
    </submittedName>
</protein>
<keyword evidence="2" id="KW-1185">Reference proteome</keyword>
<comment type="caution">
    <text evidence="1">The sequence shown here is derived from an EMBL/GenBank/DDBJ whole genome shotgun (WGS) entry which is preliminary data.</text>
</comment>
<dbReference type="Proteomes" id="UP001172673">
    <property type="component" value="Unassembled WGS sequence"/>
</dbReference>
<name>A0AA39CJP4_9EURO</name>
<evidence type="ECO:0000313" key="2">
    <source>
        <dbReference type="Proteomes" id="UP001172673"/>
    </source>
</evidence>
<dbReference type="AlphaFoldDB" id="A0AA39CJP4"/>
<dbReference type="EMBL" id="JAPDRK010000006">
    <property type="protein sequence ID" value="KAJ9611492.1"/>
    <property type="molecule type" value="Genomic_DNA"/>
</dbReference>
<proteinExistence type="predicted"/>
<organism evidence="1 2">
    <name type="scientific">Cladophialophora chaetospira</name>
    <dbReference type="NCBI Taxonomy" id="386627"/>
    <lineage>
        <taxon>Eukaryota</taxon>
        <taxon>Fungi</taxon>
        <taxon>Dikarya</taxon>
        <taxon>Ascomycota</taxon>
        <taxon>Pezizomycotina</taxon>
        <taxon>Eurotiomycetes</taxon>
        <taxon>Chaetothyriomycetidae</taxon>
        <taxon>Chaetothyriales</taxon>
        <taxon>Herpotrichiellaceae</taxon>
        <taxon>Cladophialophora</taxon>
    </lineage>
</organism>
<reference evidence="1" key="1">
    <citation type="submission" date="2022-10" db="EMBL/GenBank/DDBJ databases">
        <title>Culturing micro-colonial fungi from biological soil crusts in the Mojave desert and describing Neophaeococcomyces mojavensis, and introducing the new genera and species Taxawa tesnikishii.</title>
        <authorList>
            <person name="Kurbessoian T."/>
            <person name="Stajich J.E."/>
        </authorList>
    </citation>
    <scope>NUCLEOTIDE SEQUENCE</scope>
    <source>
        <strain evidence="1">TK_41</strain>
    </source>
</reference>
<gene>
    <name evidence="1" type="ORF">H2200_004676</name>
</gene>
<accession>A0AA39CJP4</accession>
<evidence type="ECO:0000313" key="1">
    <source>
        <dbReference type="EMBL" id="KAJ9611492.1"/>
    </source>
</evidence>